<dbReference type="SUPFAM" id="SSF53756">
    <property type="entry name" value="UDP-Glycosyltransferase/glycogen phosphorylase"/>
    <property type="match status" value="1"/>
</dbReference>
<protein>
    <submittedName>
        <fullName evidence="3">Glycosyl transferase family 4</fullName>
    </submittedName>
</protein>
<feature type="domain" description="Glycosyltransferase subfamily 4-like N-terminal" evidence="1">
    <location>
        <begin position="19"/>
        <end position="169"/>
    </location>
</feature>
<reference evidence="3 5" key="2">
    <citation type="submission" date="2019-03" db="EMBL/GenBank/DDBJ databases">
        <title>Genomic Encyclopedia of Type Strains, Phase IV (KMG-IV): sequencing the most valuable type-strain genomes for metagenomic binning, comparative biology and taxonomic classification.</title>
        <authorList>
            <person name="Goeker M."/>
        </authorList>
    </citation>
    <scope>NUCLEOTIDE SEQUENCE [LARGE SCALE GENOMIC DNA]</scope>
    <source>
        <strain evidence="3 5">DSM 101483</strain>
    </source>
</reference>
<sequence length="201" mass="21477">MKIAVIHANAADLLADYGSLLAAMAGLDHQVNAVAPAHGPEAGAGFDALGVEYAMYPLTPRGFTPFADITTLLHLKQVLFRIRPQLILSIGSKPMVYGSLAARMAWVGEQKRVYSLVTGPGYAFTGESGLKRRLLYSVAKSMFRAGFKSCDGILFRTAEEETFYRAMGVLQADARTAVADGPDTADRDGSILAFTGLITAD</sequence>
<evidence type="ECO:0000313" key="4">
    <source>
        <dbReference type="Proteomes" id="UP000055611"/>
    </source>
</evidence>
<organism evidence="3 5">
    <name type="scientific">Pseudodesulfovibrio indicus</name>
    <dbReference type="NCBI Taxonomy" id="1716143"/>
    <lineage>
        <taxon>Bacteria</taxon>
        <taxon>Pseudomonadati</taxon>
        <taxon>Thermodesulfobacteriota</taxon>
        <taxon>Desulfovibrionia</taxon>
        <taxon>Desulfovibrionales</taxon>
        <taxon>Desulfovibrionaceae</taxon>
    </lineage>
</organism>
<dbReference type="OrthoDB" id="9775208at2"/>
<dbReference type="EMBL" id="SOBK01000010">
    <property type="protein sequence ID" value="TDT86991.1"/>
    <property type="molecule type" value="Genomic_DNA"/>
</dbReference>
<keyword evidence="3" id="KW-0808">Transferase</keyword>
<evidence type="ECO:0000313" key="2">
    <source>
        <dbReference type="EMBL" id="AMK10041.1"/>
    </source>
</evidence>
<dbReference type="RefSeq" id="WP_066799749.1">
    <property type="nucleotide sequence ID" value="NZ_CP014206.1"/>
</dbReference>
<dbReference type="GO" id="GO:0016757">
    <property type="term" value="F:glycosyltransferase activity"/>
    <property type="evidence" value="ECO:0007669"/>
    <property type="project" value="UniProtKB-ARBA"/>
</dbReference>
<name>A0A126QJ84_9BACT</name>
<reference evidence="2 4" key="1">
    <citation type="journal article" date="2016" name="Front. Microbiol.">
        <title>Genome Sequence of the Piezophilic, Mesophilic Sulfate-Reducing Bacterium Desulfovibrio indicus J2T.</title>
        <authorList>
            <person name="Cao J."/>
            <person name="Maignien L."/>
            <person name="Shao Z."/>
            <person name="Alain K."/>
            <person name="Jebbar M."/>
        </authorList>
    </citation>
    <scope>NUCLEOTIDE SEQUENCE [LARGE SCALE GENOMIC DNA]</scope>
    <source>
        <strain evidence="2 4">J2</strain>
    </source>
</reference>
<evidence type="ECO:0000259" key="1">
    <source>
        <dbReference type="Pfam" id="PF13579"/>
    </source>
</evidence>
<evidence type="ECO:0000313" key="3">
    <source>
        <dbReference type="EMBL" id="TDT86991.1"/>
    </source>
</evidence>
<dbReference type="KEGG" id="dej:AWY79_02380"/>
<gene>
    <name evidence="2" type="ORF">AWY79_02380</name>
    <name evidence="3" type="ORF">EDC59_11072</name>
</gene>
<dbReference type="Pfam" id="PF13579">
    <property type="entry name" value="Glyco_trans_4_4"/>
    <property type="match status" value="1"/>
</dbReference>
<keyword evidence="4" id="KW-1185">Reference proteome</keyword>
<dbReference type="InterPro" id="IPR028098">
    <property type="entry name" value="Glyco_trans_4-like_N"/>
</dbReference>
<proteinExistence type="predicted"/>
<evidence type="ECO:0000313" key="5">
    <source>
        <dbReference type="Proteomes" id="UP000295506"/>
    </source>
</evidence>
<accession>A0A126QJ84</accession>
<dbReference type="Proteomes" id="UP000295506">
    <property type="component" value="Unassembled WGS sequence"/>
</dbReference>
<dbReference type="EMBL" id="CP014206">
    <property type="protein sequence ID" value="AMK10041.1"/>
    <property type="molecule type" value="Genomic_DNA"/>
</dbReference>
<dbReference type="Proteomes" id="UP000055611">
    <property type="component" value="Chromosome"/>
</dbReference>
<dbReference type="AlphaFoldDB" id="A0A126QJ84"/>